<protein>
    <submittedName>
        <fullName evidence="1">Uncharacterized protein</fullName>
    </submittedName>
</protein>
<evidence type="ECO:0000313" key="2">
    <source>
        <dbReference type="Proteomes" id="UP001430953"/>
    </source>
</evidence>
<proteinExistence type="predicted"/>
<evidence type="ECO:0000313" key="1">
    <source>
        <dbReference type="EMBL" id="KAL0131218.1"/>
    </source>
</evidence>
<name>A0AAW2GVI7_9HYME</name>
<dbReference type="Proteomes" id="UP001430953">
    <property type="component" value="Unassembled WGS sequence"/>
</dbReference>
<organism evidence="1 2">
    <name type="scientific">Cardiocondyla obscurior</name>
    <dbReference type="NCBI Taxonomy" id="286306"/>
    <lineage>
        <taxon>Eukaryota</taxon>
        <taxon>Metazoa</taxon>
        <taxon>Ecdysozoa</taxon>
        <taxon>Arthropoda</taxon>
        <taxon>Hexapoda</taxon>
        <taxon>Insecta</taxon>
        <taxon>Pterygota</taxon>
        <taxon>Neoptera</taxon>
        <taxon>Endopterygota</taxon>
        <taxon>Hymenoptera</taxon>
        <taxon>Apocrita</taxon>
        <taxon>Aculeata</taxon>
        <taxon>Formicoidea</taxon>
        <taxon>Formicidae</taxon>
        <taxon>Myrmicinae</taxon>
        <taxon>Cardiocondyla</taxon>
    </lineage>
</organism>
<keyword evidence="2" id="KW-1185">Reference proteome</keyword>
<comment type="caution">
    <text evidence="1">The sequence shown here is derived from an EMBL/GenBank/DDBJ whole genome shotgun (WGS) entry which is preliminary data.</text>
</comment>
<dbReference type="EMBL" id="JADYXP020000002">
    <property type="protein sequence ID" value="KAL0131218.1"/>
    <property type="molecule type" value="Genomic_DNA"/>
</dbReference>
<reference evidence="1 2" key="1">
    <citation type="submission" date="2023-03" db="EMBL/GenBank/DDBJ databases">
        <title>High recombination rates correlate with genetic variation in Cardiocondyla obscurior ants.</title>
        <authorList>
            <person name="Errbii M."/>
        </authorList>
    </citation>
    <scope>NUCLEOTIDE SEQUENCE [LARGE SCALE GENOMIC DNA]</scope>
    <source>
        <strain evidence="1">Alpha-2009</strain>
        <tissue evidence="1">Whole body</tissue>
    </source>
</reference>
<sequence>MNFLLKFFLFCEQCPVYHEPRRVVSSSNWKKEAPGQFYSSSFFSKNVTFLVRIVHRIIRHFSLAKENHCT</sequence>
<gene>
    <name evidence="1" type="ORF">PUN28_002643</name>
</gene>
<dbReference type="AlphaFoldDB" id="A0AAW2GVI7"/>
<accession>A0AAW2GVI7</accession>